<evidence type="ECO:0008006" key="4">
    <source>
        <dbReference type="Google" id="ProtNLM"/>
    </source>
</evidence>
<gene>
    <name evidence="2" type="ORF">ACFQEU_08905</name>
</gene>
<evidence type="ECO:0000313" key="2">
    <source>
        <dbReference type="EMBL" id="MFC6753581.1"/>
    </source>
</evidence>
<feature type="transmembrane region" description="Helical" evidence="1">
    <location>
        <begin position="97"/>
        <end position="120"/>
    </location>
</feature>
<keyword evidence="1" id="KW-1133">Transmembrane helix</keyword>
<dbReference type="RefSeq" id="WP_379781326.1">
    <property type="nucleotide sequence ID" value="NZ_JBHSWW010000115.1"/>
</dbReference>
<organism evidence="2 3">
    <name type="scientific">Halorubrum tibetense</name>
    <dbReference type="NCBI Taxonomy" id="175631"/>
    <lineage>
        <taxon>Archaea</taxon>
        <taxon>Methanobacteriati</taxon>
        <taxon>Methanobacteriota</taxon>
        <taxon>Stenosarchaea group</taxon>
        <taxon>Halobacteria</taxon>
        <taxon>Halobacteriales</taxon>
        <taxon>Haloferacaceae</taxon>
        <taxon>Halorubrum</taxon>
    </lineage>
</organism>
<evidence type="ECO:0000313" key="3">
    <source>
        <dbReference type="Proteomes" id="UP001596442"/>
    </source>
</evidence>
<feature type="transmembrane region" description="Helical" evidence="1">
    <location>
        <begin position="64"/>
        <end position="85"/>
    </location>
</feature>
<dbReference type="EMBL" id="JBHSWW010000115">
    <property type="protein sequence ID" value="MFC6753581.1"/>
    <property type="molecule type" value="Genomic_DNA"/>
</dbReference>
<evidence type="ECO:0000256" key="1">
    <source>
        <dbReference type="SAM" id="Phobius"/>
    </source>
</evidence>
<feature type="transmembrane region" description="Helical" evidence="1">
    <location>
        <begin position="214"/>
        <end position="233"/>
    </location>
</feature>
<reference evidence="2 3" key="1">
    <citation type="journal article" date="2019" name="Int. J. Syst. Evol. Microbiol.">
        <title>The Global Catalogue of Microorganisms (GCM) 10K type strain sequencing project: providing services to taxonomists for standard genome sequencing and annotation.</title>
        <authorList>
            <consortium name="The Broad Institute Genomics Platform"/>
            <consortium name="The Broad Institute Genome Sequencing Center for Infectious Disease"/>
            <person name="Wu L."/>
            <person name="Ma J."/>
        </authorList>
    </citation>
    <scope>NUCLEOTIDE SEQUENCE [LARGE SCALE GENOMIC DNA]</scope>
    <source>
        <strain evidence="2 3">CGMCC 1.3239</strain>
    </source>
</reference>
<keyword evidence="1" id="KW-0472">Membrane</keyword>
<accession>A0ABD5SBD2</accession>
<dbReference type="Proteomes" id="UP001596442">
    <property type="component" value="Unassembled WGS sequence"/>
</dbReference>
<proteinExistence type="predicted"/>
<dbReference type="InterPro" id="IPR055968">
    <property type="entry name" value="DUF7546"/>
</dbReference>
<name>A0ABD5SBD2_9EURY</name>
<dbReference type="AlphaFoldDB" id="A0ABD5SBD2"/>
<protein>
    <recommendedName>
        <fullName evidence="4">ABC transporter permease</fullName>
    </recommendedName>
</protein>
<feature type="transmembrane region" description="Helical" evidence="1">
    <location>
        <begin position="28"/>
        <end position="52"/>
    </location>
</feature>
<comment type="caution">
    <text evidence="2">The sequence shown here is derived from an EMBL/GenBank/DDBJ whole genome shotgun (WGS) entry which is preliminary data.</text>
</comment>
<feature type="transmembrane region" description="Helical" evidence="1">
    <location>
        <begin position="180"/>
        <end position="208"/>
    </location>
</feature>
<keyword evidence="1" id="KW-0812">Transmembrane</keyword>
<feature type="transmembrane region" description="Helical" evidence="1">
    <location>
        <begin position="140"/>
        <end position="173"/>
    </location>
</feature>
<keyword evidence="3" id="KW-1185">Reference proteome</keyword>
<sequence>MATNTDDDAANTATPPRLPDRFYGRSGAVYRGSLAGTLVALAYLVVLAVYLATTSVDVIDPSRAGYPLVWFSVGAAALAAATAAGGRGGNTTAVGDVPRWAVGVAMAYVLLLAGVSGLVSFGTTGVGVSVTGALPGWGPIVLADLGVLAVAVVPFQAVGYVVLGVLLAGALAVRSGSLAAGFVGLFSCAGCLLPVVAALGSAVGIPLFEGVGSIRLSTVAFVTATLLLAAVVVRGGGSCRR</sequence>
<dbReference type="Pfam" id="PF24412">
    <property type="entry name" value="DUF7546"/>
    <property type="match status" value="1"/>
</dbReference>